<dbReference type="InParanoid" id="A0A1X7UUZ6"/>
<dbReference type="EnsemblMetazoa" id="Aqu2.1.31491_001">
    <property type="protein sequence ID" value="Aqu2.1.31491_001"/>
    <property type="gene ID" value="Aqu2.1.31491"/>
</dbReference>
<dbReference type="eggNOG" id="ENOG502REJK">
    <property type="taxonomic scope" value="Eukaryota"/>
</dbReference>
<proteinExistence type="predicted"/>
<dbReference type="AlphaFoldDB" id="A0A1X7UUZ6"/>
<organism evidence="2">
    <name type="scientific">Amphimedon queenslandica</name>
    <name type="common">Sponge</name>
    <dbReference type="NCBI Taxonomy" id="400682"/>
    <lineage>
        <taxon>Eukaryota</taxon>
        <taxon>Metazoa</taxon>
        <taxon>Porifera</taxon>
        <taxon>Demospongiae</taxon>
        <taxon>Heteroscleromorpha</taxon>
        <taxon>Haplosclerida</taxon>
        <taxon>Niphatidae</taxon>
        <taxon>Amphimedon</taxon>
    </lineage>
</organism>
<evidence type="ECO:0000256" key="1">
    <source>
        <dbReference type="SAM" id="Coils"/>
    </source>
</evidence>
<feature type="coiled-coil region" evidence="1">
    <location>
        <begin position="130"/>
        <end position="190"/>
    </location>
</feature>
<accession>A0A1X7UUZ6</accession>
<name>A0A1X7UUZ6_AMPQE</name>
<evidence type="ECO:0000313" key="2">
    <source>
        <dbReference type="EnsemblMetazoa" id="Aqu2.1.31491_001"/>
    </source>
</evidence>
<reference evidence="2" key="1">
    <citation type="submission" date="2017-05" db="UniProtKB">
        <authorList>
            <consortium name="EnsemblMetazoa"/>
        </authorList>
    </citation>
    <scope>IDENTIFICATION</scope>
</reference>
<protein>
    <submittedName>
        <fullName evidence="2">Uncharacterized protein</fullName>
    </submittedName>
</protein>
<keyword evidence="1" id="KW-0175">Coiled coil</keyword>
<sequence length="195" mass="22611">MRSGILRQFHEYPHYTSCKKENTVQYIKYLYGNRISLVTMELLIKQLTELNTLQLDPFPCSCSLLPLARWAESRKAVGMACILDGRLRNVVALTKLCHIKEERMPSGQNKVQSNTSYCNANDENNETIVNLFKKENKNKINKEREELEESIVNKDKDSLISEINYLLAAVTEMKLEIQSLRKRVQTLEEQANKNK</sequence>